<feature type="region of interest" description="Disordered" evidence="5">
    <location>
        <begin position="1"/>
        <end position="93"/>
    </location>
</feature>
<evidence type="ECO:0000256" key="2">
    <source>
        <dbReference type="ARBA" id="ARBA00022490"/>
    </source>
</evidence>
<evidence type="ECO:0000256" key="5">
    <source>
        <dbReference type="SAM" id="MobiDB-lite"/>
    </source>
</evidence>
<gene>
    <name evidence="6" type="ORF">CRENBAI_009507</name>
</gene>
<dbReference type="GO" id="GO:0032233">
    <property type="term" value="P:positive regulation of actin filament bundle assembly"/>
    <property type="evidence" value="ECO:0007669"/>
    <property type="project" value="TreeGrafter"/>
</dbReference>
<feature type="compositionally biased region" description="Polar residues" evidence="5">
    <location>
        <begin position="954"/>
        <end position="982"/>
    </location>
</feature>
<protein>
    <recommendedName>
        <fullName evidence="8">Synaptopodin</fullName>
    </recommendedName>
</protein>
<keyword evidence="7" id="KW-1185">Reference proteome</keyword>
<name>A0AAV9RRW2_9TELE</name>
<feature type="compositionally biased region" description="Polar residues" evidence="5">
    <location>
        <begin position="822"/>
        <end position="870"/>
    </location>
</feature>
<dbReference type="GO" id="GO:0030018">
    <property type="term" value="C:Z disc"/>
    <property type="evidence" value="ECO:0007669"/>
    <property type="project" value="TreeGrafter"/>
</dbReference>
<feature type="compositionally biased region" description="Basic and acidic residues" evidence="5">
    <location>
        <begin position="21"/>
        <end position="33"/>
    </location>
</feature>
<feature type="compositionally biased region" description="Pro residues" evidence="5">
    <location>
        <begin position="338"/>
        <end position="351"/>
    </location>
</feature>
<dbReference type="EMBL" id="JAHHUM010001460">
    <property type="protein sequence ID" value="KAK5611805.1"/>
    <property type="molecule type" value="Genomic_DNA"/>
</dbReference>
<feature type="region of interest" description="Disordered" evidence="5">
    <location>
        <begin position="273"/>
        <end position="304"/>
    </location>
</feature>
<dbReference type="GO" id="GO:0015629">
    <property type="term" value="C:actin cytoskeleton"/>
    <property type="evidence" value="ECO:0007669"/>
    <property type="project" value="TreeGrafter"/>
</dbReference>
<dbReference type="InterPro" id="IPR051976">
    <property type="entry name" value="Synaptopodin_domain"/>
</dbReference>
<feature type="region of interest" description="Disordered" evidence="5">
    <location>
        <begin position="1087"/>
        <end position="1200"/>
    </location>
</feature>
<feature type="compositionally biased region" description="Pro residues" evidence="5">
    <location>
        <begin position="359"/>
        <end position="374"/>
    </location>
</feature>
<dbReference type="PANTHER" id="PTHR24217">
    <property type="entry name" value="PUTATIVE-RELATED"/>
    <property type="match status" value="1"/>
</dbReference>
<evidence type="ECO:0000256" key="3">
    <source>
        <dbReference type="ARBA" id="ARBA00022553"/>
    </source>
</evidence>
<evidence type="ECO:0000313" key="7">
    <source>
        <dbReference type="Proteomes" id="UP001311232"/>
    </source>
</evidence>
<organism evidence="6 7">
    <name type="scientific">Crenichthys baileyi</name>
    <name type="common">White River springfish</name>
    <dbReference type="NCBI Taxonomy" id="28760"/>
    <lineage>
        <taxon>Eukaryota</taxon>
        <taxon>Metazoa</taxon>
        <taxon>Chordata</taxon>
        <taxon>Craniata</taxon>
        <taxon>Vertebrata</taxon>
        <taxon>Euteleostomi</taxon>
        <taxon>Actinopterygii</taxon>
        <taxon>Neopterygii</taxon>
        <taxon>Teleostei</taxon>
        <taxon>Neoteleostei</taxon>
        <taxon>Acanthomorphata</taxon>
        <taxon>Ovalentaria</taxon>
        <taxon>Atherinomorphae</taxon>
        <taxon>Cyprinodontiformes</taxon>
        <taxon>Goodeidae</taxon>
        <taxon>Crenichthys</taxon>
    </lineage>
</organism>
<feature type="compositionally biased region" description="Polar residues" evidence="5">
    <location>
        <begin position="34"/>
        <end position="48"/>
    </location>
</feature>
<evidence type="ECO:0000256" key="4">
    <source>
        <dbReference type="ARBA" id="ARBA00038161"/>
    </source>
</evidence>
<evidence type="ECO:0008006" key="8">
    <source>
        <dbReference type="Google" id="ProtNLM"/>
    </source>
</evidence>
<feature type="region of interest" description="Disordered" evidence="5">
    <location>
        <begin position="698"/>
        <end position="907"/>
    </location>
</feature>
<dbReference type="PANTHER" id="PTHR24217:SF13">
    <property type="entry name" value="SYNAPTOPODIN"/>
    <property type="match status" value="1"/>
</dbReference>
<feature type="compositionally biased region" description="Polar residues" evidence="5">
    <location>
        <begin position="292"/>
        <end position="304"/>
    </location>
</feature>
<feature type="compositionally biased region" description="Low complexity" evidence="5">
    <location>
        <begin position="393"/>
        <end position="402"/>
    </location>
</feature>
<evidence type="ECO:0000256" key="1">
    <source>
        <dbReference type="ARBA" id="ARBA00004496"/>
    </source>
</evidence>
<dbReference type="AlphaFoldDB" id="A0AAV9RRW2"/>
<comment type="caution">
    <text evidence="6">The sequence shown here is derived from an EMBL/GenBank/DDBJ whole genome shotgun (WGS) entry which is preliminary data.</text>
</comment>
<dbReference type="Proteomes" id="UP001311232">
    <property type="component" value="Unassembled WGS sequence"/>
</dbReference>
<feature type="compositionally biased region" description="Polar residues" evidence="5">
    <location>
        <begin position="781"/>
        <end position="796"/>
    </location>
</feature>
<accession>A0AAV9RRW2</accession>
<comment type="similarity">
    <text evidence="4">Belongs to the synaptopodin family.</text>
</comment>
<keyword evidence="2" id="KW-0963">Cytoplasm</keyword>
<feature type="compositionally biased region" description="Low complexity" evidence="5">
    <location>
        <begin position="989"/>
        <end position="1004"/>
    </location>
</feature>
<comment type="subcellular location">
    <subcellularLocation>
        <location evidence="1">Cytoplasm</location>
    </subcellularLocation>
</comment>
<feature type="compositionally biased region" description="Polar residues" evidence="5">
    <location>
        <begin position="882"/>
        <end position="907"/>
    </location>
</feature>
<reference evidence="6 7" key="1">
    <citation type="submission" date="2021-06" db="EMBL/GenBank/DDBJ databases">
        <authorList>
            <person name="Palmer J.M."/>
        </authorList>
    </citation>
    <scope>NUCLEOTIDE SEQUENCE [LARGE SCALE GENOMIC DNA]</scope>
    <source>
        <strain evidence="6 7">MEX-2019</strain>
        <tissue evidence="6">Muscle</tissue>
    </source>
</reference>
<proteinExistence type="inferred from homology"/>
<feature type="region of interest" description="Disordered" evidence="5">
    <location>
        <begin position="930"/>
        <end position="1004"/>
    </location>
</feature>
<dbReference type="GO" id="GO:0005634">
    <property type="term" value="C:nucleus"/>
    <property type="evidence" value="ECO:0007669"/>
    <property type="project" value="TreeGrafter"/>
</dbReference>
<feature type="region of interest" description="Disordered" evidence="5">
    <location>
        <begin position="532"/>
        <end position="555"/>
    </location>
</feature>
<feature type="compositionally biased region" description="Polar residues" evidence="5">
    <location>
        <begin position="930"/>
        <end position="946"/>
    </location>
</feature>
<feature type="region of interest" description="Disordered" evidence="5">
    <location>
        <begin position="319"/>
        <end position="435"/>
    </location>
</feature>
<feature type="compositionally biased region" description="Polar residues" evidence="5">
    <location>
        <begin position="698"/>
        <end position="739"/>
    </location>
</feature>
<dbReference type="GO" id="GO:0003779">
    <property type="term" value="F:actin binding"/>
    <property type="evidence" value="ECO:0007669"/>
    <property type="project" value="TreeGrafter"/>
</dbReference>
<sequence length="1200" mass="129887">MEKGHTSIRRGVSWSPGGLRKPTESKQETHPSETDYNTSWEKTGFSKQHISRKTREVFLAAPPQAGGGGKGTAGMEKRQKKLRGGDLSRSASLSEKELKEARLKSHIIAAQLTIPSNSGSSSRGVQLFNRRKQRVNAFTLESCGQGSEVDKTENVKTDSLSHKQTWAERSCEEKDRDLNLKNNKTHFLPTVSTLSIGDIMDEQSKNFIKEEDMENSDIQERHFLPVKEEPEEEEEIKIKDKIHETLEDAARHETPLGSNNSHPAVMTHIERKTETNEGHPEVVPNEKLPNGCHSTSGSERTFLLSSSKKTAASINRTARPFFSPPTVHSPEVVSPALDIPPPPSYATPPLPLSTQPVTFSPPPPAPSYPTPPLPAFTNRPPQTFYSSPPPMSPVMSPSCPSPSNFPVSQHLPAPHCGPPIDPKPSTFVPQPTGEKKLITTIKTGILEEGAARRANKKSMFTFKEKPVVTPNPELLSLVQGVDERKKHGHRLVPEPVSEEELLALGAEASNFLAKEEVKTEGARAPEWASCLKSSKTRPRLDHHPEQTLTNVSGKGAELFAKRQSRMEKYVVQNENPGKIRSPSPTMSLPPSWVYPSNMPGRVKAIAKNSEVSAQISQNLKAQQVFKQKPKLTVPEPVLEPPTSLENGCSKIEMDLARHRPYQLNSSLFVFNPVKDPISTLPKGAPQAKNLLTGQSFSRQTSLPNTAPSCFSSMSLQQPLSSERGSGHPSNPRITSSMSAFSPERVSSPRSGIQAPKPTFSAKKAGITPQESKESSPAEFTGETSTATSTPSLTRHFSSLASKTTRSSISSSQTSQSPMTISGSIRSVTSPINPSSNARSQSFMTNQNNQFSSVNSTSTPRPYQTATATSPCSPPGVLRCQSPAVSQSSTTASIPSFRPSENSKTNYPISPPWGSRCQSPFVSNNKASTAASFSTSRPSITSVATSPISPPWGSRCQSPGVSQNTQSSTFSPGPTFRPSQTPPWGSRCHSPSVSQNNQSSGVSVSPSRPLQIFAASSPVYPPWGSRSQSPALFQSSSFFHSSNPLHTTATTSPPQQKDSSCMSQIVNNLDSKANHRLLAKNIINAAKRKNSPSPGALSGHSLPISPLGNTQNDWQKPPIGPFLQTPLGAQSPTFTSPPPTPTQRICSPVRLYNTRSLTDSDASVESEDSGLRSPGLHSYNNCPRGWGGSLRVKRSTVSTDL</sequence>
<evidence type="ECO:0000313" key="6">
    <source>
        <dbReference type="EMBL" id="KAK5611805.1"/>
    </source>
</evidence>
<keyword evidence="3" id="KW-0597">Phosphoprotein</keyword>
<feature type="compositionally biased region" description="Low complexity" evidence="5">
    <location>
        <begin position="797"/>
        <end position="821"/>
    </location>
</feature>